<evidence type="ECO:0000313" key="2">
    <source>
        <dbReference type="Proteomes" id="UP000663881"/>
    </source>
</evidence>
<reference evidence="1" key="1">
    <citation type="submission" date="2021-02" db="EMBL/GenBank/DDBJ databases">
        <authorList>
            <person name="Nowell W R."/>
        </authorList>
    </citation>
    <scope>NUCLEOTIDE SEQUENCE</scope>
</reference>
<protein>
    <submittedName>
        <fullName evidence="1">Uncharacterized protein</fullName>
    </submittedName>
</protein>
<feature type="non-terminal residue" evidence="1">
    <location>
        <position position="1"/>
    </location>
</feature>
<dbReference type="Proteomes" id="UP000663881">
    <property type="component" value="Unassembled WGS sequence"/>
</dbReference>
<comment type="caution">
    <text evidence="1">The sequence shown here is derived from an EMBL/GenBank/DDBJ whole genome shotgun (WGS) entry which is preliminary data.</text>
</comment>
<gene>
    <name evidence="1" type="ORF">OKA104_LOCUS45682</name>
</gene>
<proteinExistence type="predicted"/>
<accession>A0A820H6A4</accession>
<sequence>MELRLSLISSPRYPDTINVDEDLQDYFSEPRRVKLNEQITIRPLLQPELEVHFLISSLTGDDVLVSGDNCRIIIDTKKTRQEKLIPTSSHTDETILFTSQRLCQMLTTFDIHWSKQTTIPTILLHGIDDFNSLVDYACYQCGYHCHTV</sequence>
<evidence type="ECO:0000313" key="1">
    <source>
        <dbReference type="EMBL" id="CAF4290803.1"/>
    </source>
</evidence>
<organism evidence="1 2">
    <name type="scientific">Adineta steineri</name>
    <dbReference type="NCBI Taxonomy" id="433720"/>
    <lineage>
        <taxon>Eukaryota</taxon>
        <taxon>Metazoa</taxon>
        <taxon>Spiralia</taxon>
        <taxon>Gnathifera</taxon>
        <taxon>Rotifera</taxon>
        <taxon>Eurotatoria</taxon>
        <taxon>Bdelloidea</taxon>
        <taxon>Adinetida</taxon>
        <taxon>Adinetidae</taxon>
        <taxon>Adineta</taxon>
    </lineage>
</organism>
<dbReference type="AlphaFoldDB" id="A0A820H6A4"/>
<dbReference type="EMBL" id="CAJOAY010015549">
    <property type="protein sequence ID" value="CAF4290803.1"/>
    <property type="molecule type" value="Genomic_DNA"/>
</dbReference>
<name>A0A820H6A4_9BILA</name>